<sequence length="174" mass="20256">MMKEIDQSSFDQVYELMSESFPKSEYRNYDGQLNLLSNPLYQLYGRFNEKKQIEGFIASWEFSCFRFVEHLAVNPTLRGGGIGSKLVIDYLRKDLNKTVVLEVEHPHEEMAQRRIGLYKKLGFQVNNNYSYAQPALREGEAELPLLIMSYPALLSPVEFDHVKHVLYSKVYGVY</sequence>
<name>A0ABS4FST9_9BACL</name>
<keyword evidence="3" id="KW-1185">Reference proteome</keyword>
<reference evidence="2 3" key="1">
    <citation type="submission" date="2021-03" db="EMBL/GenBank/DDBJ databases">
        <title>Genomic Encyclopedia of Type Strains, Phase IV (KMG-IV): sequencing the most valuable type-strain genomes for metagenomic binning, comparative biology and taxonomic classification.</title>
        <authorList>
            <person name="Goeker M."/>
        </authorList>
    </citation>
    <scope>NUCLEOTIDE SEQUENCE [LARGE SCALE GENOMIC DNA]</scope>
    <source>
        <strain evidence="2 3">DSM 14349</strain>
    </source>
</reference>
<organism evidence="2 3">
    <name type="scientific">Paenibacillus turicensis</name>
    <dbReference type="NCBI Taxonomy" id="160487"/>
    <lineage>
        <taxon>Bacteria</taxon>
        <taxon>Bacillati</taxon>
        <taxon>Bacillota</taxon>
        <taxon>Bacilli</taxon>
        <taxon>Bacillales</taxon>
        <taxon>Paenibacillaceae</taxon>
        <taxon>Paenibacillus</taxon>
    </lineage>
</organism>
<proteinExistence type="predicted"/>
<feature type="domain" description="N-acetyltransferase" evidence="1">
    <location>
        <begin position="1"/>
        <end position="153"/>
    </location>
</feature>
<dbReference type="Gene3D" id="3.40.630.30">
    <property type="match status" value="1"/>
</dbReference>
<dbReference type="Pfam" id="PF13508">
    <property type="entry name" value="Acetyltransf_7"/>
    <property type="match status" value="1"/>
</dbReference>
<dbReference type="InterPro" id="IPR016181">
    <property type="entry name" value="Acyl_CoA_acyltransferase"/>
</dbReference>
<accession>A0ABS4FST9</accession>
<dbReference type="InterPro" id="IPR000182">
    <property type="entry name" value="GNAT_dom"/>
</dbReference>
<dbReference type="PROSITE" id="PS51186">
    <property type="entry name" value="GNAT"/>
    <property type="match status" value="1"/>
</dbReference>
<evidence type="ECO:0000313" key="3">
    <source>
        <dbReference type="Proteomes" id="UP001519272"/>
    </source>
</evidence>
<evidence type="ECO:0000313" key="2">
    <source>
        <dbReference type="EMBL" id="MBP1905644.1"/>
    </source>
</evidence>
<evidence type="ECO:0000259" key="1">
    <source>
        <dbReference type="PROSITE" id="PS51186"/>
    </source>
</evidence>
<gene>
    <name evidence="2" type="ORF">J2Z32_002274</name>
</gene>
<dbReference type="SUPFAM" id="SSF55729">
    <property type="entry name" value="Acyl-CoA N-acyltransferases (Nat)"/>
    <property type="match status" value="1"/>
</dbReference>
<dbReference type="Proteomes" id="UP001519272">
    <property type="component" value="Unassembled WGS sequence"/>
</dbReference>
<comment type="caution">
    <text evidence="2">The sequence shown here is derived from an EMBL/GenBank/DDBJ whole genome shotgun (WGS) entry which is preliminary data.</text>
</comment>
<dbReference type="EMBL" id="JAGGKG010000009">
    <property type="protein sequence ID" value="MBP1905644.1"/>
    <property type="molecule type" value="Genomic_DNA"/>
</dbReference>
<protein>
    <submittedName>
        <fullName evidence="2">Ribosomal protein S18 acetylase RimI-like enzyme</fullName>
    </submittedName>
</protein>
<dbReference type="CDD" id="cd04301">
    <property type="entry name" value="NAT_SF"/>
    <property type="match status" value="1"/>
</dbReference>